<reference evidence="12" key="1">
    <citation type="submission" date="2020-05" db="EMBL/GenBank/DDBJ databases">
        <title>Phylogenomic resolution of chytrid fungi.</title>
        <authorList>
            <person name="Stajich J.E."/>
            <person name="Amses K."/>
            <person name="Simmons R."/>
            <person name="Seto K."/>
            <person name="Myers J."/>
            <person name="Bonds A."/>
            <person name="Quandt C.A."/>
            <person name="Barry K."/>
            <person name="Liu P."/>
            <person name="Grigoriev I."/>
            <person name="Longcore J.E."/>
            <person name="James T.Y."/>
        </authorList>
    </citation>
    <scope>NUCLEOTIDE SEQUENCE</scope>
    <source>
        <strain evidence="12">JEL0379</strain>
    </source>
</reference>
<evidence type="ECO:0000256" key="5">
    <source>
        <dbReference type="ARBA" id="ARBA00022792"/>
    </source>
</evidence>
<proteinExistence type="inferred from homology"/>
<evidence type="ECO:0000256" key="6">
    <source>
        <dbReference type="ARBA" id="ARBA00022989"/>
    </source>
</evidence>
<dbReference type="Pfam" id="PF07960">
    <property type="entry name" value="CBP4"/>
    <property type="match status" value="1"/>
</dbReference>
<dbReference type="EMBL" id="JADGJQ010000125">
    <property type="protein sequence ID" value="KAJ3168107.1"/>
    <property type="molecule type" value="Genomic_DNA"/>
</dbReference>
<evidence type="ECO:0000313" key="12">
    <source>
        <dbReference type="EMBL" id="KAJ3168107.1"/>
    </source>
</evidence>
<evidence type="ECO:0000256" key="1">
    <source>
        <dbReference type="ARBA" id="ARBA00004167"/>
    </source>
</evidence>
<evidence type="ECO:0000256" key="3">
    <source>
        <dbReference type="ARBA" id="ARBA00006780"/>
    </source>
</evidence>
<evidence type="ECO:0000256" key="10">
    <source>
        <dbReference type="ARBA" id="ARBA00025413"/>
    </source>
</evidence>
<evidence type="ECO:0000256" key="9">
    <source>
        <dbReference type="ARBA" id="ARBA00023186"/>
    </source>
</evidence>
<comment type="function">
    <text evidence="10">Essential for the assembly of ubiquinol-cytochrome c reductase. It has a direct effect on the correct occurrence of the Rieske protein, core 4, core 5 and apocytochrome b.</text>
</comment>
<organism evidence="12 13">
    <name type="scientific">Geranomyces variabilis</name>
    <dbReference type="NCBI Taxonomy" id="109894"/>
    <lineage>
        <taxon>Eukaryota</taxon>
        <taxon>Fungi</taxon>
        <taxon>Fungi incertae sedis</taxon>
        <taxon>Chytridiomycota</taxon>
        <taxon>Chytridiomycota incertae sedis</taxon>
        <taxon>Chytridiomycetes</taxon>
        <taxon>Spizellomycetales</taxon>
        <taxon>Powellomycetaceae</taxon>
        <taxon>Geranomyces</taxon>
    </lineage>
</organism>
<comment type="subcellular location">
    <subcellularLocation>
        <location evidence="1">Membrane</location>
        <topology evidence="1">Single-pass membrane protein</topology>
    </subcellularLocation>
    <subcellularLocation>
        <location evidence="2">Mitochondrion inner membrane</location>
    </subcellularLocation>
</comment>
<keyword evidence="4 11" id="KW-0812">Transmembrane</keyword>
<evidence type="ECO:0000256" key="11">
    <source>
        <dbReference type="SAM" id="Phobius"/>
    </source>
</evidence>
<keyword evidence="13" id="KW-1185">Reference proteome</keyword>
<feature type="transmembrane region" description="Helical" evidence="11">
    <location>
        <begin position="6"/>
        <end position="28"/>
    </location>
</feature>
<dbReference type="GO" id="GO:0005743">
    <property type="term" value="C:mitochondrial inner membrane"/>
    <property type="evidence" value="ECO:0007669"/>
    <property type="project" value="UniProtKB-SubCell"/>
</dbReference>
<name>A0AAD5TC11_9FUNG</name>
<keyword evidence="6 11" id="KW-1133">Transmembrane helix</keyword>
<dbReference type="AlphaFoldDB" id="A0AAD5TC11"/>
<keyword evidence="9" id="KW-0143">Chaperone</keyword>
<evidence type="ECO:0008006" key="14">
    <source>
        <dbReference type="Google" id="ProtNLM"/>
    </source>
</evidence>
<evidence type="ECO:0000313" key="13">
    <source>
        <dbReference type="Proteomes" id="UP001212152"/>
    </source>
</evidence>
<gene>
    <name evidence="12" type="ORF">HDU87_001222</name>
</gene>
<dbReference type="InterPro" id="IPR012420">
    <property type="entry name" value="Cbp4"/>
</dbReference>
<evidence type="ECO:0000256" key="4">
    <source>
        <dbReference type="ARBA" id="ARBA00022692"/>
    </source>
</evidence>
<evidence type="ECO:0000256" key="8">
    <source>
        <dbReference type="ARBA" id="ARBA00023136"/>
    </source>
</evidence>
<keyword evidence="5" id="KW-0999">Mitochondrion inner membrane</keyword>
<evidence type="ECO:0000256" key="7">
    <source>
        <dbReference type="ARBA" id="ARBA00023128"/>
    </source>
</evidence>
<keyword evidence="8 11" id="KW-0472">Membrane</keyword>
<protein>
    <recommendedName>
        <fullName evidence="14">Cytochrome b mRNA-processing protein 4</fullName>
    </recommendedName>
</protein>
<evidence type="ECO:0000256" key="2">
    <source>
        <dbReference type="ARBA" id="ARBA00004273"/>
    </source>
</evidence>
<dbReference type="Proteomes" id="UP001212152">
    <property type="component" value="Unassembled WGS sequence"/>
</dbReference>
<comment type="similarity">
    <text evidence="3">Belongs to the CBP4 family.</text>
</comment>
<keyword evidence="7" id="KW-0496">Mitochondrion</keyword>
<comment type="caution">
    <text evidence="12">The sequence shown here is derived from an EMBL/GenBank/DDBJ whole genome shotgun (WGS) entry which is preliminary data.</text>
</comment>
<accession>A0AAD5TC11</accession>
<sequence length="87" mass="9715">MAFSNYLTFIVKSTVYGGGIIGVGYVLMKTLVPSDEEMQKRLKEAGRAPSPEAEERMAALYRVLEENARSDRPVWDVRGLDGVPPRK</sequence>